<proteinExistence type="predicted"/>
<protein>
    <recommendedName>
        <fullName evidence="3">Tetratricopeptide repeat protein</fullName>
    </recommendedName>
</protein>
<name>A0A328WNH0_9FLAO</name>
<accession>A0A328WNH0</accession>
<dbReference type="Proteomes" id="UP000249518">
    <property type="component" value="Unassembled WGS sequence"/>
</dbReference>
<evidence type="ECO:0008006" key="3">
    <source>
        <dbReference type="Google" id="ProtNLM"/>
    </source>
</evidence>
<dbReference type="EMBL" id="QLSV01000007">
    <property type="protein sequence ID" value="RAR47872.1"/>
    <property type="molecule type" value="Genomic_DNA"/>
</dbReference>
<keyword evidence="2" id="KW-1185">Reference proteome</keyword>
<gene>
    <name evidence="1" type="ORF">B0I10_107151</name>
</gene>
<dbReference type="AlphaFoldDB" id="A0A328WNH0"/>
<organism evidence="1 2">
    <name type="scientific">Flavobacterium lacus</name>
    <dbReference type="NCBI Taxonomy" id="1353778"/>
    <lineage>
        <taxon>Bacteria</taxon>
        <taxon>Pseudomonadati</taxon>
        <taxon>Bacteroidota</taxon>
        <taxon>Flavobacteriia</taxon>
        <taxon>Flavobacteriales</taxon>
        <taxon>Flavobacteriaceae</taxon>
        <taxon>Flavobacterium</taxon>
    </lineage>
</organism>
<reference evidence="1 2" key="1">
    <citation type="submission" date="2018-06" db="EMBL/GenBank/DDBJ databases">
        <title>Genomic Encyclopedia of Type Strains, Phase III (KMG-III): the genomes of soil and plant-associated and newly described type strains.</title>
        <authorList>
            <person name="Whitman W."/>
        </authorList>
    </citation>
    <scope>NUCLEOTIDE SEQUENCE [LARGE SCALE GENOMIC DNA]</scope>
    <source>
        <strain evidence="1 2">CGMCC 1.12504</strain>
    </source>
</reference>
<evidence type="ECO:0000313" key="1">
    <source>
        <dbReference type="EMBL" id="RAR47872.1"/>
    </source>
</evidence>
<sequence>MNLSEYTYLLNNPNAVNEKQAKALETVVESFPYFQSARALYLKGLYNQDSYKYNFALKQTAAHTTDRSVLFDFITSDEFTIIEKDVYEQKLALLMDIEVVESETHLLPSQVENDKESIATEEEIIEEELPEEEVKLAEIEVEKLTVLPTVEFESSDVDFVRLENNPISEEVIQEITLTEIFPTEIDEVIEISTEAKDNPSETISETIVEEEKEEEPISIEILEENNEETISTEAISIGQNSFNSSSEEIIPEIEEKLEIGKPITFLQNEKHSFQEWLQLASFKPIDRIDEQNETIPTEKSISKDLKKQENTTDKLKKLKIIDKFIETNPKITPGREATESAAKPIETSDTTHLMTETLARVYLEQKKYSKAIQAYEILILKYPEKSIFFADRIKDIKILQQNNQ</sequence>
<dbReference type="OrthoDB" id="594666at2"/>
<evidence type="ECO:0000313" key="2">
    <source>
        <dbReference type="Proteomes" id="UP000249518"/>
    </source>
</evidence>
<comment type="caution">
    <text evidence="1">The sequence shown here is derived from an EMBL/GenBank/DDBJ whole genome shotgun (WGS) entry which is preliminary data.</text>
</comment>
<dbReference type="RefSeq" id="WP_112086145.1">
    <property type="nucleotide sequence ID" value="NZ_QLSV01000007.1"/>
</dbReference>